<name>L9X9J7_9EURY</name>
<feature type="domain" description="Polymerase beta nucleotidyltransferase" evidence="1">
    <location>
        <begin position="11"/>
        <end position="92"/>
    </location>
</feature>
<evidence type="ECO:0000313" key="2">
    <source>
        <dbReference type="EMBL" id="ELY58424.1"/>
    </source>
</evidence>
<sequence>MLAALEESVCSDTDIEFVVTFGSQTTGKSTPASDFDVALKFTDDLSSHERFKRRCFLSGDLQQDDAPFVDLSDIEELPLDVANDAVNGNLVCGDEQVFRQFKTDIEAAFSQQRDDLRQQQHDVIDRIAEGGLRG</sequence>
<dbReference type="InterPro" id="IPR041633">
    <property type="entry name" value="Polbeta"/>
</dbReference>
<protein>
    <submittedName>
        <fullName evidence="2">Nucleotidyltransferase family protein</fullName>
    </submittedName>
</protein>
<evidence type="ECO:0000313" key="3">
    <source>
        <dbReference type="Proteomes" id="UP000011688"/>
    </source>
</evidence>
<dbReference type="Proteomes" id="UP000011688">
    <property type="component" value="Unassembled WGS sequence"/>
</dbReference>
<organism evidence="2 3">
    <name type="scientific">Natronococcus amylolyticus DSM 10524</name>
    <dbReference type="NCBI Taxonomy" id="1227497"/>
    <lineage>
        <taxon>Archaea</taxon>
        <taxon>Methanobacteriati</taxon>
        <taxon>Methanobacteriota</taxon>
        <taxon>Stenosarchaea group</taxon>
        <taxon>Halobacteria</taxon>
        <taxon>Halobacteriales</taxon>
        <taxon>Natrialbaceae</taxon>
        <taxon>Natronococcus</taxon>
    </lineage>
</organism>
<gene>
    <name evidence="2" type="ORF">C491_08814</name>
</gene>
<dbReference type="EMBL" id="AOIB01000020">
    <property type="protein sequence ID" value="ELY58424.1"/>
    <property type="molecule type" value="Genomic_DNA"/>
</dbReference>
<reference evidence="2 3" key="1">
    <citation type="journal article" date="2014" name="PLoS Genet.">
        <title>Phylogenetically driven sequencing of extremely halophilic archaea reveals strategies for static and dynamic osmo-response.</title>
        <authorList>
            <person name="Becker E.A."/>
            <person name="Seitzer P.M."/>
            <person name="Tritt A."/>
            <person name="Larsen D."/>
            <person name="Krusor M."/>
            <person name="Yao A.I."/>
            <person name="Wu D."/>
            <person name="Madern D."/>
            <person name="Eisen J.A."/>
            <person name="Darling A.E."/>
            <person name="Facciotti M.T."/>
        </authorList>
    </citation>
    <scope>NUCLEOTIDE SEQUENCE [LARGE SCALE GENOMIC DNA]</scope>
    <source>
        <strain evidence="2 3">DSM 10524</strain>
    </source>
</reference>
<evidence type="ECO:0000259" key="1">
    <source>
        <dbReference type="Pfam" id="PF18765"/>
    </source>
</evidence>
<keyword evidence="3" id="KW-1185">Reference proteome</keyword>
<dbReference type="eggNOG" id="arCOG02105">
    <property type="taxonomic scope" value="Archaea"/>
</dbReference>
<proteinExistence type="predicted"/>
<dbReference type="Gene3D" id="3.30.460.10">
    <property type="entry name" value="Beta Polymerase, domain 2"/>
    <property type="match status" value="1"/>
</dbReference>
<dbReference type="InterPro" id="IPR052930">
    <property type="entry name" value="TA_antitoxin_MntA"/>
</dbReference>
<dbReference type="AlphaFoldDB" id="L9X9J7"/>
<dbReference type="SUPFAM" id="SSF81301">
    <property type="entry name" value="Nucleotidyltransferase"/>
    <property type="match status" value="1"/>
</dbReference>
<accession>L9X9J7</accession>
<dbReference type="Pfam" id="PF18765">
    <property type="entry name" value="Polbeta"/>
    <property type="match status" value="1"/>
</dbReference>
<dbReference type="PANTHER" id="PTHR43852">
    <property type="entry name" value="NUCLEOTIDYLTRANSFERASE"/>
    <property type="match status" value="1"/>
</dbReference>
<dbReference type="GO" id="GO:0016740">
    <property type="term" value="F:transferase activity"/>
    <property type="evidence" value="ECO:0007669"/>
    <property type="project" value="UniProtKB-KW"/>
</dbReference>
<comment type="caution">
    <text evidence="2">The sequence shown here is derived from an EMBL/GenBank/DDBJ whole genome shotgun (WGS) entry which is preliminary data.</text>
</comment>
<dbReference type="PANTHER" id="PTHR43852:SF3">
    <property type="entry name" value="NUCLEOTIDYLTRANSFERASE"/>
    <property type="match status" value="1"/>
</dbReference>
<dbReference type="CDD" id="cd05403">
    <property type="entry name" value="NT_KNTase_like"/>
    <property type="match status" value="1"/>
</dbReference>
<dbReference type="STRING" id="1227497.C491_08814"/>
<keyword evidence="2" id="KW-0808">Transferase</keyword>
<dbReference type="InterPro" id="IPR043519">
    <property type="entry name" value="NT_sf"/>
</dbReference>